<feature type="domain" description="Nephrocystin 3-like N-terminal" evidence="4">
    <location>
        <begin position="532"/>
        <end position="698"/>
    </location>
</feature>
<dbReference type="SUPFAM" id="SSF52540">
    <property type="entry name" value="P-loop containing nucleoside triphosphate hydrolases"/>
    <property type="match status" value="1"/>
</dbReference>
<keyword evidence="1" id="KW-0677">Repeat</keyword>
<dbReference type="Pfam" id="PF24809">
    <property type="entry name" value="DUF7708"/>
    <property type="match status" value="1"/>
</dbReference>
<dbReference type="Proteomes" id="UP000256645">
    <property type="component" value="Unassembled WGS sequence"/>
</dbReference>
<evidence type="ECO:0008006" key="7">
    <source>
        <dbReference type="Google" id="ProtNLM"/>
    </source>
</evidence>
<feature type="domain" description="Heterokaryon incompatibility" evidence="2">
    <location>
        <begin position="24"/>
        <end position="115"/>
    </location>
</feature>
<evidence type="ECO:0000259" key="3">
    <source>
        <dbReference type="Pfam" id="PF24809"/>
    </source>
</evidence>
<dbReference type="EMBL" id="PDLM01000026">
    <property type="protein sequence ID" value="RDW57006.1"/>
    <property type="molecule type" value="Genomic_DNA"/>
</dbReference>
<accession>A0A3D8Q5B2</accession>
<evidence type="ECO:0000313" key="5">
    <source>
        <dbReference type="EMBL" id="RDW57006.1"/>
    </source>
</evidence>
<dbReference type="STRING" id="1849047.A0A3D8Q5B2"/>
<evidence type="ECO:0000259" key="2">
    <source>
        <dbReference type="Pfam" id="PF06985"/>
    </source>
</evidence>
<protein>
    <recommendedName>
        <fullName evidence="7">NACHT domain-containing protein</fullName>
    </recommendedName>
</protein>
<name>A0A3D8Q5B2_9HELO</name>
<dbReference type="PANTHER" id="PTHR10622">
    <property type="entry name" value="HET DOMAIN-CONTAINING PROTEIN"/>
    <property type="match status" value="1"/>
</dbReference>
<dbReference type="InterPro" id="IPR056884">
    <property type="entry name" value="NPHP3-like_N"/>
</dbReference>
<evidence type="ECO:0000313" key="6">
    <source>
        <dbReference type="Proteomes" id="UP000256645"/>
    </source>
</evidence>
<dbReference type="InterPro" id="IPR010730">
    <property type="entry name" value="HET"/>
</dbReference>
<dbReference type="AlphaFoldDB" id="A0A3D8Q5B2"/>
<sequence>MRLLEFRHNKFNLHLFEADKIPAYAILSHTWGDDENEVKFTDVIEGSGKEKPGYRKIDFCARQAVADKLDFFWVDTCCIKKEDSSELAEAITSMFRWYRNATKCYVYLSDVLANDFHNSNQSVRPWELEFRKSKWFTRGWTLQELIASNEVEFYSSKFKHLGNKRTLEILIHEITGIPVGVLRNEELSEFSDEEKFQWAKSRQTKRPEDRIYSLLGIFDVSLVMNYGEGYEHARRRLENAIKDRNYRLPSFPDIHVDPHEVGKAFNAALIKFGPLIPDEERGVFKKVRIEHVKRMVFNLQREQESKKTLVNCCRLKDFLKSMAIFFEISGSVSDLKWFEAYIWGPMQFMVLKASHYSETFDAILSAYEAIGQELTFLLTNEEIFKRYPLMQRILGWIYSDLLEFHIKAQQYFRRRGWKRFFKADWDDFGTRYQGILANLQRHKNLTESLVRFADCSSLLDINLHIMEKLNAHSLECNLLLAELDKKETEGRDKKYEHVMEWLTSWRPAEAPFKREQVADHESFCEVRKENAGSGDWLLQNKTMTSWMDDDIPINLALWLTGKPGAGKTILASRIIEECEKKSDFITSYFYCKESDPQKKEFLSILKDLLVQMVSQERTLVPYFHMKAKSSGQVTLVAHQLTQSLFKVSCERIRKQFIIVDGLDECPREDRRVLLSFLAQIVDEIEDDRPGALRVLIVSQAEADINERLSIESRTRPNFVVEQIAMWPEHNKDEIAGFVNMWAGRIERRFGLSVMETECIARLISSRTDGMFLYAKLVLENLFNQANKIDVVTELDERKFPVGLAEAYAKILGHLETLWKHNSRVWNRITHLLGLMICAKRPLKRYEIQCAFCLRLDEDEAPCNFERSGLLVHIKELCGTLIQELPGERYLARTKYISKPEVECQLASLCLRYLTQDFFDPDLKKAAVNQFIIDGWLSMQDYVVSKWFQHLNALAKAYKEEEFKVEDSFAALQSLYSSMSDFLDRYIDEISDEEAHISVKTDYAELASQEVYTDLIRVMSHVTRYMEKGPEFRNKICIESLSKAFERNRKLIEELSIESSSTNPGVGKALVQYYGPNHFKCSFVTCINFYEGFSNAKMRKKHVNKHERPWERLIGDIQAHAKDSDRVF</sequence>
<proteinExistence type="predicted"/>
<dbReference type="PANTHER" id="PTHR10622:SF10">
    <property type="entry name" value="HET DOMAIN-CONTAINING PROTEIN"/>
    <property type="match status" value="1"/>
</dbReference>
<organism evidence="5 6">
    <name type="scientific">Coleophoma cylindrospora</name>
    <dbReference type="NCBI Taxonomy" id="1849047"/>
    <lineage>
        <taxon>Eukaryota</taxon>
        <taxon>Fungi</taxon>
        <taxon>Dikarya</taxon>
        <taxon>Ascomycota</taxon>
        <taxon>Pezizomycotina</taxon>
        <taxon>Leotiomycetes</taxon>
        <taxon>Helotiales</taxon>
        <taxon>Dermateaceae</taxon>
        <taxon>Coleophoma</taxon>
    </lineage>
</organism>
<dbReference type="Gene3D" id="3.40.50.300">
    <property type="entry name" value="P-loop containing nucleotide triphosphate hydrolases"/>
    <property type="match status" value="1"/>
</dbReference>
<dbReference type="InterPro" id="IPR027417">
    <property type="entry name" value="P-loop_NTPase"/>
</dbReference>
<dbReference type="Pfam" id="PF06985">
    <property type="entry name" value="HET"/>
    <property type="match status" value="1"/>
</dbReference>
<keyword evidence="6" id="KW-1185">Reference proteome</keyword>
<dbReference type="OrthoDB" id="21416at2759"/>
<dbReference type="Pfam" id="PF24883">
    <property type="entry name" value="NPHP3_N"/>
    <property type="match status" value="1"/>
</dbReference>
<dbReference type="InterPro" id="IPR056125">
    <property type="entry name" value="DUF7708"/>
</dbReference>
<feature type="domain" description="DUF7708" evidence="3">
    <location>
        <begin position="341"/>
        <end position="444"/>
    </location>
</feature>
<reference evidence="5 6" key="1">
    <citation type="journal article" date="2018" name="IMA Fungus">
        <title>IMA Genome-F 9: Draft genome sequence of Annulohypoxylon stygium, Aspergillus mulundensis, Berkeleyomyces basicola (syn. Thielaviopsis basicola), Ceratocystis smalleyi, two Cercospora beticola strains, Coleophoma cylindrospora, Fusarium fracticaudum, Phialophora cf. hyalina, and Morchella septimelata.</title>
        <authorList>
            <person name="Wingfield B.D."/>
            <person name="Bills G.F."/>
            <person name="Dong Y."/>
            <person name="Huang W."/>
            <person name="Nel W.J."/>
            <person name="Swalarsk-Parry B.S."/>
            <person name="Vaghefi N."/>
            <person name="Wilken P.M."/>
            <person name="An Z."/>
            <person name="de Beer Z.W."/>
            <person name="De Vos L."/>
            <person name="Chen L."/>
            <person name="Duong T.A."/>
            <person name="Gao Y."/>
            <person name="Hammerbacher A."/>
            <person name="Kikkert J.R."/>
            <person name="Li Y."/>
            <person name="Li H."/>
            <person name="Li K."/>
            <person name="Li Q."/>
            <person name="Liu X."/>
            <person name="Ma X."/>
            <person name="Naidoo K."/>
            <person name="Pethybridge S.J."/>
            <person name="Sun J."/>
            <person name="Steenkamp E.T."/>
            <person name="van der Nest M.A."/>
            <person name="van Wyk S."/>
            <person name="Wingfield M.J."/>
            <person name="Xiong C."/>
            <person name="Yue Q."/>
            <person name="Zhang X."/>
        </authorList>
    </citation>
    <scope>NUCLEOTIDE SEQUENCE [LARGE SCALE GENOMIC DNA]</scope>
    <source>
        <strain evidence="5 6">BP6252</strain>
    </source>
</reference>
<gene>
    <name evidence="5" type="ORF">BP6252_13924</name>
</gene>
<comment type="caution">
    <text evidence="5">The sequence shown here is derived from an EMBL/GenBank/DDBJ whole genome shotgun (WGS) entry which is preliminary data.</text>
</comment>
<evidence type="ECO:0000256" key="1">
    <source>
        <dbReference type="ARBA" id="ARBA00022737"/>
    </source>
</evidence>
<evidence type="ECO:0000259" key="4">
    <source>
        <dbReference type="Pfam" id="PF24883"/>
    </source>
</evidence>